<accession>A0ABT2P8U0</accession>
<dbReference type="InterPro" id="IPR029035">
    <property type="entry name" value="DHS-like_NAD/FAD-binding_dom"/>
</dbReference>
<name>A0ABT2P8U0_9MICO</name>
<keyword evidence="2" id="KW-1185">Reference proteome</keyword>
<dbReference type="SUPFAM" id="SSF52467">
    <property type="entry name" value="DHS-like NAD/FAD-binding domain"/>
    <property type="match status" value="1"/>
</dbReference>
<comment type="caution">
    <text evidence="1">The sequence shown here is derived from an EMBL/GenBank/DDBJ whole genome shotgun (WGS) entry which is preliminary data.</text>
</comment>
<dbReference type="EMBL" id="JAODOR010000002">
    <property type="protein sequence ID" value="MCT9001071.1"/>
    <property type="molecule type" value="Genomic_DNA"/>
</dbReference>
<evidence type="ECO:0000313" key="2">
    <source>
        <dbReference type="Proteomes" id="UP001300496"/>
    </source>
</evidence>
<sequence length="536" mass="58587">MSTTNPGHVFVIRGNLRNLACSAWMQTTDKRLRPGGRWEVEIPDAPQRLKATDRAAFEAEQVFAIPVWPRGDAPEPIPFLTAVPFSGVKTADDFRPRIRAFVEAAAPIARSRPTGDRPRPLLAMPPIGFGRGGGNLHKGDVIRMILDEARILVEEFEVDIAIVLKDGQKAYALAQQLRKSSGIDAWPELSPAKMAHAHRLGDLARHGRLVPFMGAGVSVSAGAPTWAQLIEQLADRAGLDADIRAALLDEARDVLDQATFVRQAIGARSPEDPLTFVRAIADITDVERYGLAPALLAALESEQAITLNYDRLFEKAAEDGGLPRRTIPSAVPLDVDQDRWLLKLHGTVDDPTSIVLTRSDYLGFHTERAALSSIVKATLMTRHVLFVGFGMSDDHFHEIIHDVRRAMESSGAKLRGVGTVLTLRDDPLDRELLSELDFVPFAPAAPEPDFAASARRLEIFLDAVLAFASDSHSYLLDTSYNDGLLAEERMLRDGILRMVNTLPGDARSTTSWSVVAAMLSDLGLEETPAQGSTRGR</sequence>
<gene>
    <name evidence="1" type="ORF">N4R40_01645</name>
</gene>
<dbReference type="Proteomes" id="UP001300496">
    <property type="component" value="Unassembled WGS sequence"/>
</dbReference>
<organism evidence="1 2">
    <name type="scientific">Microbacterium memoriense</name>
    <dbReference type="NCBI Taxonomy" id="2978350"/>
    <lineage>
        <taxon>Bacteria</taxon>
        <taxon>Bacillati</taxon>
        <taxon>Actinomycetota</taxon>
        <taxon>Actinomycetes</taxon>
        <taxon>Micrococcales</taxon>
        <taxon>Microbacteriaceae</taxon>
        <taxon>Microbacterium</taxon>
    </lineage>
</organism>
<proteinExistence type="predicted"/>
<evidence type="ECO:0000313" key="1">
    <source>
        <dbReference type="EMBL" id="MCT9001071.1"/>
    </source>
</evidence>
<dbReference type="Pfam" id="PF13289">
    <property type="entry name" value="SIR2_2"/>
    <property type="match status" value="1"/>
</dbReference>
<protein>
    <submittedName>
        <fullName evidence="1">SIR2 family protein</fullName>
    </submittedName>
</protein>
<reference evidence="1 2" key="1">
    <citation type="journal article" date="2024" name="Int. J. Syst. Evol. Microbiol.">
        <title>Microbacterium memoriense sp. nov., a member of the Actinomycetota from marine beach sediment of the north coast of Portugal.</title>
        <authorList>
            <person name="Santos J.D.N.D."/>
            <person name="Klimek D."/>
            <person name="Calusinska M."/>
            <person name="Lobo-da-Cunha A."/>
            <person name="Catita J."/>
            <person name="Goncalves H."/>
            <person name="Gonzalez I."/>
            <person name="Lage O.M."/>
        </authorList>
    </citation>
    <scope>NUCLEOTIDE SEQUENCE [LARGE SCALE GENOMIC DNA]</scope>
    <source>
        <strain evidence="1 2">PMIC_1C1B</strain>
    </source>
</reference>
<dbReference type="RefSeq" id="WP_261605629.1">
    <property type="nucleotide sequence ID" value="NZ_JAODOR010000002.1"/>
</dbReference>